<evidence type="ECO:0000313" key="1">
    <source>
        <dbReference type="EMBL" id="KIU01337.1"/>
    </source>
</evidence>
<dbReference type="EMBL" id="JXIG01000465">
    <property type="protein sequence ID" value="KIU01337.1"/>
    <property type="molecule type" value="Genomic_DNA"/>
</dbReference>
<dbReference type="Proteomes" id="UP000032274">
    <property type="component" value="Unassembled WGS sequence"/>
</dbReference>
<reference evidence="1 2" key="1">
    <citation type="submission" date="2015-01" db="EMBL/GenBank/DDBJ databases">
        <title>Characterization of Swiss Staphylococcus aureus strains involved in food poisoning.</title>
        <authorList>
            <person name="Crovadore J."/>
            <person name="Chablais R."/>
            <person name="Tonacini J."/>
            <person name="Schnyder B."/>
            <person name="Lefort F."/>
        </authorList>
    </citation>
    <scope>NUCLEOTIDE SEQUENCE [LARGE SCALE GENOMIC DNA]</scope>
    <source>
        <strain evidence="1 2">SA-120</strain>
    </source>
</reference>
<evidence type="ECO:0000313" key="2">
    <source>
        <dbReference type="Proteomes" id="UP000032274"/>
    </source>
</evidence>
<organism evidence="1 2">
    <name type="scientific">Staphylococcus aureus</name>
    <dbReference type="NCBI Taxonomy" id="1280"/>
    <lineage>
        <taxon>Bacteria</taxon>
        <taxon>Bacillati</taxon>
        <taxon>Bacillota</taxon>
        <taxon>Bacilli</taxon>
        <taxon>Bacillales</taxon>
        <taxon>Staphylococcaceae</taxon>
        <taxon>Staphylococcus</taxon>
    </lineage>
</organism>
<accession>A0AA40MJD4</accession>
<name>A0AA40MJD4_STAAU</name>
<feature type="non-terminal residue" evidence="1">
    <location>
        <position position="134"/>
    </location>
</feature>
<protein>
    <submittedName>
        <fullName evidence="1">Uncharacterized protein</fullName>
    </submittedName>
</protein>
<sequence>MKGDIGVILVRVRILRTRKRASAHAGPGLGAAEGLEHAAAQIELIVAGERDLGAVGLAVLGIVDLAAIPAAALLAEAGQDLQAHQLARAQRRIAVVAVGQVRIRAQLVRSDDLAADRRTASGDLDDAVVDGGFP</sequence>
<dbReference type="AlphaFoldDB" id="A0AA40MJD4"/>
<gene>
    <name evidence="1" type="ORF">QU38_02155</name>
</gene>
<proteinExistence type="predicted"/>
<comment type="caution">
    <text evidence="1">The sequence shown here is derived from an EMBL/GenBank/DDBJ whole genome shotgun (WGS) entry which is preliminary data.</text>
</comment>